<feature type="compositionally biased region" description="Polar residues" evidence="1">
    <location>
        <begin position="422"/>
        <end position="441"/>
    </location>
</feature>
<feature type="region of interest" description="Disordered" evidence="1">
    <location>
        <begin position="418"/>
        <end position="478"/>
    </location>
</feature>
<feature type="compositionally biased region" description="Basic and acidic residues" evidence="1">
    <location>
        <begin position="443"/>
        <end position="452"/>
    </location>
</feature>
<keyword evidence="2" id="KW-1133">Transmembrane helix</keyword>
<comment type="caution">
    <text evidence="4">The sequence shown here is derived from an EMBL/GenBank/DDBJ whole genome shotgun (WGS) entry which is preliminary data.</text>
</comment>
<dbReference type="Proteomes" id="UP000007148">
    <property type="component" value="Unassembled WGS sequence"/>
</dbReference>
<evidence type="ECO:0000256" key="2">
    <source>
        <dbReference type="SAM" id="Phobius"/>
    </source>
</evidence>
<gene>
    <name evidence="4" type="ORF">PIIN_06769</name>
</gene>
<proteinExistence type="predicted"/>
<feature type="transmembrane region" description="Helical" evidence="2">
    <location>
        <begin position="66"/>
        <end position="91"/>
    </location>
</feature>
<evidence type="ECO:0000256" key="1">
    <source>
        <dbReference type="SAM" id="MobiDB-lite"/>
    </source>
</evidence>
<feature type="transmembrane region" description="Helical" evidence="2">
    <location>
        <begin position="103"/>
        <end position="124"/>
    </location>
</feature>
<keyword evidence="2" id="KW-0472">Membrane</keyword>
<organism evidence="4 5">
    <name type="scientific">Serendipita indica (strain DSM 11827)</name>
    <name type="common">Root endophyte fungus</name>
    <name type="synonym">Piriformospora indica</name>
    <dbReference type="NCBI Taxonomy" id="1109443"/>
    <lineage>
        <taxon>Eukaryota</taxon>
        <taxon>Fungi</taxon>
        <taxon>Dikarya</taxon>
        <taxon>Basidiomycota</taxon>
        <taxon>Agaricomycotina</taxon>
        <taxon>Agaricomycetes</taxon>
        <taxon>Sebacinales</taxon>
        <taxon>Serendipitaceae</taxon>
        <taxon>Serendipita</taxon>
    </lineage>
</organism>
<dbReference type="AlphaFoldDB" id="G4TNE0"/>
<feature type="domain" description="DUF6533" evidence="3">
    <location>
        <begin position="35"/>
        <end position="76"/>
    </location>
</feature>
<evidence type="ECO:0000259" key="3">
    <source>
        <dbReference type="Pfam" id="PF20151"/>
    </source>
</evidence>
<accession>G4TNE0</accession>
<feature type="transmembrane region" description="Helical" evidence="2">
    <location>
        <begin position="223"/>
        <end position="241"/>
    </location>
</feature>
<dbReference type="Pfam" id="PF20151">
    <property type="entry name" value="DUF6533"/>
    <property type="match status" value="1"/>
</dbReference>
<keyword evidence="5" id="KW-1185">Reference proteome</keyword>
<dbReference type="InterPro" id="IPR045340">
    <property type="entry name" value="DUF6533"/>
</dbReference>
<dbReference type="STRING" id="1109443.G4TNE0"/>
<dbReference type="HOGENOM" id="CLU_033258_0_0_1"/>
<dbReference type="InParanoid" id="G4TNE0"/>
<feature type="transmembrane region" description="Helical" evidence="2">
    <location>
        <begin position="136"/>
        <end position="162"/>
    </location>
</feature>
<keyword evidence="2" id="KW-0812">Transmembrane</keyword>
<evidence type="ECO:0000313" key="5">
    <source>
        <dbReference type="Proteomes" id="UP000007148"/>
    </source>
</evidence>
<feature type="region of interest" description="Disordered" evidence="1">
    <location>
        <begin position="314"/>
        <end position="336"/>
    </location>
</feature>
<feature type="transmembrane region" description="Helical" evidence="2">
    <location>
        <begin position="20"/>
        <end position="45"/>
    </location>
</feature>
<name>G4TNE0_SERID</name>
<feature type="transmembrane region" description="Helical" evidence="2">
    <location>
        <begin position="182"/>
        <end position="202"/>
    </location>
</feature>
<dbReference type="OrthoDB" id="3251775at2759"/>
<protein>
    <recommendedName>
        <fullName evidence="3">DUF6533 domain-containing protein</fullName>
    </recommendedName>
</protein>
<reference evidence="4 5" key="1">
    <citation type="journal article" date="2011" name="PLoS Pathog.">
        <title>Endophytic Life Strategies Decoded by Genome and Transcriptome Analyses of the Mutualistic Root Symbiont Piriformospora indica.</title>
        <authorList>
            <person name="Zuccaro A."/>
            <person name="Lahrmann U."/>
            <person name="Guldener U."/>
            <person name="Langen G."/>
            <person name="Pfiffi S."/>
            <person name="Biedenkopf D."/>
            <person name="Wong P."/>
            <person name="Samans B."/>
            <person name="Grimm C."/>
            <person name="Basiewicz M."/>
            <person name="Murat C."/>
            <person name="Martin F."/>
            <person name="Kogel K.H."/>
        </authorList>
    </citation>
    <scope>NUCLEOTIDE SEQUENCE [LARGE SCALE GENOMIC DNA]</scope>
    <source>
        <strain evidence="4 5">DSM 11827</strain>
    </source>
</reference>
<feature type="compositionally biased region" description="Basic and acidic residues" evidence="1">
    <location>
        <begin position="468"/>
        <end position="478"/>
    </location>
</feature>
<feature type="transmembrane region" description="Helical" evidence="2">
    <location>
        <begin position="247"/>
        <end position="269"/>
    </location>
</feature>
<sequence>MVSGPPLDIPMPPVTAARLLFFVHADRLMCTLLYSALALLVWDHLLTLRREARFIWRAKWTVIKTLFLFNRYITLIIITGNAIIVSITGFTISSAHQPSCQRWILIGATLELFCISFVSFVVLFRLHAMWGGSREMFVGLLFMWFLSFLGSATIFLRIFFYARRFIFHDYNFNICFAVIPNIWLLWLPDALLHLFLLILILWKAIATPRSSRTPLHALLYRDGIAYYSSTLLVMLLGMALWKWGDVAWVGVPLYVGWVVIQIAMSRLLLSLRTVSAFETQQELEMARARVCQYQHHGFGSRACSRQTCRSSSRPFSKQTRWHHTKGTTMSARDTRTKSHIHTRTLSSPVLTTVSVDSHCSYQLDTFAVHGRATGGNHGQVESPYGYRGRSGTDWRASIVVSYDDGATLVPFPSRDLEEIAGSNGTTPSTTKSYSGPTNFHHTISRDGSDRGRKTPNSASSMFAPDAMSTRKAEMEHETRTRTRLGDYDVNARRPLERLCRLWWWLFTPSHPSFDDITEEADHESGDEETRADRRDERCYWGRRRMRQRDARISVDASDVEWWDPADGDPGPGVKDSRLGRYDHWL</sequence>
<evidence type="ECO:0000313" key="4">
    <source>
        <dbReference type="EMBL" id="CCA72833.1"/>
    </source>
</evidence>
<dbReference type="EMBL" id="CAFZ01000186">
    <property type="protein sequence ID" value="CCA72833.1"/>
    <property type="molecule type" value="Genomic_DNA"/>
</dbReference>